<dbReference type="Proteomes" id="UP000696280">
    <property type="component" value="Unassembled WGS sequence"/>
</dbReference>
<evidence type="ECO:0000259" key="2">
    <source>
        <dbReference type="Pfam" id="PF06985"/>
    </source>
</evidence>
<evidence type="ECO:0000313" key="3">
    <source>
        <dbReference type="EMBL" id="CAG8959423.1"/>
    </source>
</evidence>
<organism evidence="3 4">
    <name type="scientific">Hymenoscyphus fraxineus</name>
    <dbReference type="NCBI Taxonomy" id="746836"/>
    <lineage>
        <taxon>Eukaryota</taxon>
        <taxon>Fungi</taxon>
        <taxon>Dikarya</taxon>
        <taxon>Ascomycota</taxon>
        <taxon>Pezizomycotina</taxon>
        <taxon>Leotiomycetes</taxon>
        <taxon>Helotiales</taxon>
        <taxon>Helotiaceae</taxon>
        <taxon>Hymenoscyphus</taxon>
    </lineage>
</organism>
<evidence type="ECO:0000256" key="1">
    <source>
        <dbReference type="SAM" id="MobiDB-lite"/>
    </source>
</evidence>
<proteinExistence type="predicted"/>
<name>A0A9N9PY06_9HELO</name>
<dbReference type="Pfam" id="PF06985">
    <property type="entry name" value="HET"/>
    <property type="match status" value="1"/>
</dbReference>
<reference evidence="3" key="1">
    <citation type="submission" date="2021-07" db="EMBL/GenBank/DDBJ databases">
        <authorList>
            <person name="Durling M."/>
        </authorList>
    </citation>
    <scope>NUCLEOTIDE SEQUENCE</scope>
</reference>
<gene>
    <name evidence="3" type="ORF">HYFRA_00001321</name>
</gene>
<accession>A0A9N9PY06</accession>
<feature type="region of interest" description="Disordered" evidence="1">
    <location>
        <begin position="1"/>
        <end position="57"/>
    </location>
</feature>
<dbReference type="InterPro" id="IPR010730">
    <property type="entry name" value="HET"/>
</dbReference>
<keyword evidence="4" id="KW-1185">Reference proteome</keyword>
<dbReference type="EMBL" id="CAJVRL010000092">
    <property type="protein sequence ID" value="CAG8959423.1"/>
    <property type="molecule type" value="Genomic_DNA"/>
</dbReference>
<dbReference type="PANTHER" id="PTHR33112:SF8">
    <property type="entry name" value="HETEROKARYON INCOMPATIBILITY DOMAIN-CONTAINING PROTEIN"/>
    <property type="match status" value="1"/>
</dbReference>
<dbReference type="OrthoDB" id="5125733at2759"/>
<sequence length="750" mass="85254">MDPVTTVPVPEDRTQEENSGLVRLEHDGATISDNDGDSGSATEDDEVSEEPKTGRELAQSSVIEECEQGQYSWIPWLKTTQAVSDPASVIVSDYGKDRWGEKIQRIEPARNLGTNPDVVDGLCVMCRWMLDHLRFIFDEFTFRRRRWSSGIELNLWSTRQLLTYASKAGCRLCQRTELFWDRASDDEDVLIRTLISVRGKELLRLETIQILQDNTCGQSAHLGFYAINLCNHKAFPDLPIDQALHFLKTCDREHQMCRKPIGNVKLPTRLLDIQAESIRLCTSSHLPQDIRYATLSHCWGPDGVAYKLTNALLDSFQQGINQELLSKTFRDAILISKHLGTTYLWIDSLCIIQDDSEDWRKESVKMSEVYGNSYFNIAASCARNGSEGCLFSQSGLGSLRVQAKAKAKMMKDGLTYQDFEVIPYSLVSESFSNSALSKRGWAFQERLLSPRTLHFADSQLFWECNTHISCESFPEGIPEDLKNRYDSINKGKLSDCWDNVVSAYTRLQFSFPRDFLVALSGVIRYLEEQRQDKCIAGIWQNSAENDLLWYKLRPNETTDMPYIAPSWSWASSYDGPFSVFMDYPDQAQKLPGELLVKVRSMRVVPVGNDPLGQLTGGSLLLSCRNLLEAHVLPLSFGGSGSPNRMTTFKFTTCELKIDVRMYWDGPTNNDSTFFFVPFYNGDIKVYNRLLGLAIVPTGISRGQYKRVGHYDVPTNKLRSSFEDIKQRAGEEAFVRYEEHGDEQWGVIEII</sequence>
<protein>
    <recommendedName>
        <fullName evidence="2">Heterokaryon incompatibility domain-containing protein</fullName>
    </recommendedName>
</protein>
<feature type="compositionally biased region" description="Polar residues" evidence="1">
    <location>
        <begin position="31"/>
        <end position="41"/>
    </location>
</feature>
<dbReference type="AlphaFoldDB" id="A0A9N9PY06"/>
<comment type="caution">
    <text evidence="3">The sequence shown here is derived from an EMBL/GenBank/DDBJ whole genome shotgun (WGS) entry which is preliminary data.</text>
</comment>
<evidence type="ECO:0000313" key="4">
    <source>
        <dbReference type="Proteomes" id="UP000696280"/>
    </source>
</evidence>
<dbReference type="PANTHER" id="PTHR33112">
    <property type="entry name" value="DOMAIN PROTEIN, PUTATIVE-RELATED"/>
    <property type="match status" value="1"/>
</dbReference>
<feature type="domain" description="Heterokaryon incompatibility" evidence="2">
    <location>
        <begin position="292"/>
        <end position="445"/>
    </location>
</feature>